<dbReference type="InterPro" id="IPR036278">
    <property type="entry name" value="Sialidase_sf"/>
</dbReference>
<evidence type="ECO:0000313" key="2">
    <source>
        <dbReference type="EMBL" id="MBP1989461.1"/>
    </source>
</evidence>
<keyword evidence="3" id="KW-1185">Reference proteome</keyword>
<dbReference type="RefSeq" id="WP_209970267.1">
    <property type="nucleotide sequence ID" value="NZ_JAGGLB010000002.1"/>
</dbReference>
<gene>
    <name evidence="2" type="ORF">J2Z66_001056</name>
</gene>
<accession>A0ABS4IR30</accession>
<name>A0ABS4IR30_9BACL</name>
<sequence>MKHDSYGKVVLELAPTEDNPRNSEGAFIELKDGRLMFVYSCFVGETEDDYACAMVAKRYSEDRGDSWSDSELIASPAEYGALNIMSVSLLRLGSGDIGLFYLIRQGWHDTRLHLRRSSDEGNTWGDAVCCMPGPGYYTVNNDRVIQLSDGRLLVPSAYYRMQGHSTVDLDSLNFRALLTFFFSDDDGRTWRESSSPHTLPAARSETGCQEPGVIELANGSLWAWIRTDMGCQYETYSADRGETWSIPTPSLFTSPPSPLSMKRIPVSNELMAVWNPIPLYRTRVYERHAGGRSPLVLSVSSDEGKTWGAELAIETEEDAGFCYTAIHFVDDSLLLAYAAGNAKERFCLRRLRMRKIKLKQLLET</sequence>
<dbReference type="SUPFAM" id="SSF50939">
    <property type="entry name" value="Sialidases"/>
    <property type="match status" value="1"/>
</dbReference>
<feature type="domain" description="Sialidase" evidence="1">
    <location>
        <begin position="38"/>
        <end position="331"/>
    </location>
</feature>
<dbReference type="PANTHER" id="PTHR43752">
    <property type="entry name" value="BNR/ASP-BOX REPEAT FAMILY PROTEIN"/>
    <property type="match status" value="1"/>
</dbReference>
<proteinExistence type="predicted"/>
<dbReference type="Proteomes" id="UP001519287">
    <property type="component" value="Unassembled WGS sequence"/>
</dbReference>
<dbReference type="EMBL" id="JAGGLB010000002">
    <property type="protein sequence ID" value="MBP1989461.1"/>
    <property type="molecule type" value="Genomic_DNA"/>
</dbReference>
<evidence type="ECO:0000259" key="1">
    <source>
        <dbReference type="Pfam" id="PF13088"/>
    </source>
</evidence>
<dbReference type="CDD" id="cd15482">
    <property type="entry name" value="Sialidase_non-viral"/>
    <property type="match status" value="1"/>
</dbReference>
<dbReference type="Pfam" id="PF13088">
    <property type="entry name" value="BNR_2"/>
    <property type="match status" value="1"/>
</dbReference>
<evidence type="ECO:0000313" key="3">
    <source>
        <dbReference type="Proteomes" id="UP001519287"/>
    </source>
</evidence>
<organism evidence="2 3">
    <name type="scientific">Paenibacillus eucommiae</name>
    <dbReference type="NCBI Taxonomy" id="1355755"/>
    <lineage>
        <taxon>Bacteria</taxon>
        <taxon>Bacillati</taxon>
        <taxon>Bacillota</taxon>
        <taxon>Bacilli</taxon>
        <taxon>Bacillales</taxon>
        <taxon>Paenibacillaceae</taxon>
        <taxon>Paenibacillus</taxon>
    </lineage>
</organism>
<protein>
    <recommendedName>
        <fullName evidence="1">Sialidase domain-containing protein</fullName>
    </recommendedName>
</protein>
<dbReference type="PANTHER" id="PTHR43752:SF2">
    <property type="entry name" value="BNR_ASP-BOX REPEAT FAMILY PROTEIN"/>
    <property type="match status" value="1"/>
</dbReference>
<dbReference type="Gene3D" id="2.120.10.10">
    <property type="match status" value="1"/>
</dbReference>
<reference evidence="2 3" key="1">
    <citation type="submission" date="2021-03" db="EMBL/GenBank/DDBJ databases">
        <title>Genomic Encyclopedia of Type Strains, Phase IV (KMG-IV): sequencing the most valuable type-strain genomes for metagenomic binning, comparative biology and taxonomic classification.</title>
        <authorList>
            <person name="Goeker M."/>
        </authorList>
    </citation>
    <scope>NUCLEOTIDE SEQUENCE [LARGE SCALE GENOMIC DNA]</scope>
    <source>
        <strain evidence="2 3">DSM 26048</strain>
    </source>
</reference>
<dbReference type="InterPro" id="IPR011040">
    <property type="entry name" value="Sialidase"/>
</dbReference>
<comment type="caution">
    <text evidence="2">The sequence shown here is derived from an EMBL/GenBank/DDBJ whole genome shotgun (WGS) entry which is preliminary data.</text>
</comment>